<comment type="caution">
    <text evidence="1">The sequence shown here is derived from an EMBL/GenBank/DDBJ whole genome shotgun (WGS) entry which is preliminary data.</text>
</comment>
<proteinExistence type="predicted"/>
<dbReference type="AlphaFoldDB" id="A0A918W8D8"/>
<name>A0A918W8D8_9GAMM</name>
<keyword evidence="2" id="KW-1185">Reference proteome</keyword>
<organism evidence="1 2">
    <name type="scientific">Cognatilysobacter bugurensis</name>
    <dbReference type="NCBI Taxonomy" id="543356"/>
    <lineage>
        <taxon>Bacteria</taxon>
        <taxon>Pseudomonadati</taxon>
        <taxon>Pseudomonadota</taxon>
        <taxon>Gammaproteobacteria</taxon>
        <taxon>Lysobacterales</taxon>
        <taxon>Lysobacteraceae</taxon>
        <taxon>Cognatilysobacter</taxon>
    </lineage>
</organism>
<sequence>MAAAMLLLAGFGASAQRVEGDRAKAQGPYAAEVTVTNQAPAQRNAAFARGLVEVLTKITGDRNVTSRPGVGPALRKASEFVEGYDYRQDEGVSASGAPSFRTVIVTRYEKDEVEALIDTFGLPVWPDPRQRPVLWLAIDDGSGPRLVGLDRAAAARPVLDRAVELGYRLGLPAGNAAEQALVAAIWRGDTAAVARASQRYAPPIQVLGKLRRDGKGGWVADWTLVDKGKTLSTWSTAHRDARRAMAGGAEGAADALFKKYSKPREGSGPAGEYTVAFTGVDTTDDYLRLMGHLQQQAVVRRIVPVSASPERLVLRLELISGVEGFKRATAGGGVIEAASSGTGATADTPVEFRLR</sequence>
<evidence type="ECO:0000313" key="1">
    <source>
        <dbReference type="EMBL" id="GHA77357.1"/>
    </source>
</evidence>
<accession>A0A918W8D8</accession>
<dbReference type="EMBL" id="BMYD01000001">
    <property type="protein sequence ID" value="GHA77357.1"/>
    <property type="molecule type" value="Genomic_DNA"/>
</dbReference>
<dbReference type="Proteomes" id="UP000646426">
    <property type="component" value="Unassembled WGS sequence"/>
</dbReference>
<gene>
    <name evidence="1" type="ORF">GCM10007067_13410</name>
</gene>
<dbReference type="InterPro" id="IPR018642">
    <property type="entry name" value="DUF2066"/>
</dbReference>
<evidence type="ECO:0000313" key="2">
    <source>
        <dbReference type="Proteomes" id="UP000646426"/>
    </source>
</evidence>
<dbReference type="Pfam" id="PF09839">
    <property type="entry name" value="DUF2066"/>
    <property type="match status" value="1"/>
</dbReference>
<reference evidence="1" key="1">
    <citation type="journal article" date="2014" name="Int. J. Syst. Evol. Microbiol.">
        <title>Complete genome sequence of Corynebacterium casei LMG S-19264T (=DSM 44701T), isolated from a smear-ripened cheese.</title>
        <authorList>
            <consortium name="US DOE Joint Genome Institute (JGI-PGF)"/>
            <person name="Walter F."/>
            <person name="Albersmeier A."/>
            <person name="Kalinowski J."/>
            <person name="Ruckert C."/>
        </authorList>
    </citation>
    <scope>NUCLEOTIDE SEQUENCE</scope>
    <source>
        <strain evidence="1">KCTC 23077</strain>
    </source>
</reference>
<protein>
    <recommendedName>
        <fullName evidence="3">DUF2066 domain-containing protein</fullName>
    </recommendedName>
</protein>
<evidence type="ECO:0008006" key="3">
    <source>
        <dbReference type="Google" id="ProtNLM"/>
    </source>
</evidence>
<reference evidence="1" key="2">
    <citation type="submission" date="2020-09" db="EMBL/GenBank/DDBJ databases">
        <authorList>
            <person name="Sun Q."/>
            <person name="Kim S."/>
        </authorList>
    </citation>
    <scope>NUCLEOTIDE SEQUENCE</scope>
    <source>
        <strain evidence="1">KCTC 23077</strain>
    </source>
</reference>